<evidence type="ECO:0000313" key="5">
    <source>
        <dbReference type="Proteomes" id="UP000193560"/>
    </source>
</evidence>
<dbReference type="GO" id="GO:0045717">
    <property type="term" value="P:negative regulation of fatty acid biosynthetic process"/>
    <property type="evidence" value="ECO:0007669"/>
    <property type="project" value="TreeGrafter"/>
</dbReference>
<evidence type="ECO:0000313" key="4">
    <source>
        <dbReference type="EMBL" id="ORZ21633.1"/>
    </source>
</evidence>
<keyword evidence="5" id="KW-1185">Reference proteome</keyword>
<dbReference type="GO" id="GO:0005737">
    <property type="term" value="C:cytoplasm"/>
    <property type="evidence" value="ECO:0007669"/>
    <property type="project" value="TreeGrafter"/>
</dbReference>
<gene>
    <name evidence="4" type="ORF">BCR42DRAFT_407970</name>
</gene>
<keyword evidence="2" id="KW-0677">Repeat</keyword>
<reference evidence="4 5" key="1">
    <citation type="submission" date="2016-07" db="EMBL/GenBank/DDBJ databases">
        <title>Pervasive Adenine N6-methylation of Active Genes in Fungi.</title>
        <authorList>
            <consortium name="DOE Joint Genome Institute"/>
            <person name="Mondo S.J."/>
            <person name="Dannebaum R.O."/>
            <person name="Kuo R.C."/>
            <person name="Labutti K."/>
            <person name="Haridas S."/>
            <person name="Kuo A."/>
            <person name="Salamov A."/>
            <person name="Ahrendt S.R."/>
            <person name="Lipzen A."/>
            <person name="Sullivan W."/>
            <person name="Andreopoulos W.B."/>
            <person name="Clum A."/>
            <person name="Lindquist E."/>
            <person name="Daum C."/>
            <person name="Ramamoorthy G.K."/>
            <person name="Gryganskyi A."/>
            <person name="Culley D."/>
            <person name="Magnuson J.K."/>
            <person name="James T.Y."/>
            <person name="O'Malley M.A."/>
            <person name="Stajich J.E."/>
            <person name="Spatafora J.W."/>
            <person name="Visel A."/>
            <person name="Grigoriev I.V."/>
        </authorList>
    </citation>
    <scope>NUCLEOTIDE SEQUENCE [LARGE SCALE GENOMIC DNA]</scope>
    <source>
        <strain evidence="4 5">NRRL 1336</strain>
    </source>
</reference>
<organism evidence="4 5">
    <name type="scientific">Absidia repens</name>
    <dbReference type="NCBI Taxonomy" id="90262"/>
    <lineage>
        <taxon>Eukaryota</taxon>
        <taxon>Fungi</taxon>
        <taxon>Fungi incertae sedis</taxon>
        <taxon>Mucoromycota</taxon>
        <taxon>Mucoromycotina</taxon>
        <taxon>Mucoromycetes</taxon>
        <taxon>Mucorales</taxon>
        <taxon>Cunninghamellaceae</taxon>
        <taxon>Absidia</taxon>
    </lineage>
</organism>
<dbReference type="STRING" id="90262.A0A1X2IUJ3"/>
<proteinExistence type="predicted"/>
<dbReference type="OrthoDB" id="2414538at2759"/>
<dbReference type="InterPro" id="IPR045151">
    <property type="entry name" value="DCAF8"/>
</dbReference>
<evidence type="ECO:0000256" key="2">
    <source>
        <dbReference type="ARBA" id="ARBA00022737"/>
    </source>
</evidence>
<comment type="caution">
    <text evidence="4">The sequence shown here is derived from an EMBL/GenBank/DDBJ whole genome shotgun (WGS) entry which is preliminary data.</text>
</comment>
<dbReference type="Proteomes" id="UP000193560">
    <property type="component" value="Unassembled WGS sequence"/>
</dbReference>
<dbReference type="GO" id="GO:0080008">
    <property type="term" value="C:Cul4-RING E3 ubiquitin ligase complex"/>
    <property type="evidence" value="ECO:0007669"/>
    <property type="project" value="TreeGrafter"/>
</dbReference>
<protein>
    <submittedName>
        <fullName evidence="4">WD40-repeat-containing domain protein</fullName>
    </submittedName>
</protein>
<keyword evidence="1 3" id="KW-0853">WD repeat</keyword>
<dbReference type="InterPro" id="IPR036322">
    <property type="entry name" value="WD40_repeat_dom_sf"/>
</dbReference>
<feature type="repeat" description="WD" evidence="3">
    <location>
        <begin position="336"/>
        <end position="362"/>
    </location>
</feature>
<dbReference type="InterPro" id="IPR001680">
    <property type="entry name" value="WD40_rpt"/>
</dbReference>
<sequence length="459" mass="51787">MSSSLSQCLRQRQCNKYNTSRSNTFNKFSRQVYGDPFFLNRMVLDKSLKSPNNVSISSLCWSAQGDSLISGSRSGQLCLWHPFDGGLSLSTTITTDERSCIHTANYISNDRIVCGSETGTICIYDLNTSKLIDSYSCSRSSTRIEINDNSQQEVLSCSEDGTIRHFDLRQHHVCDRSPQCSCMLFDLNSNHQLVSSIDPIRLQSVSINPLVPSYLAVAGSQNYAYLHDRRMISTRPVGQSLVKLFANKNGINGTTQNELCYSNVCKFSKTHSDTLMINWSDDDIYLFNIYDESTAATTLSQFGNEMDVDVVQYRYRYTGHLNPWVNGECIGFYGLDDEYIISGTDDGMVFIWNRRNEKVVQMFRVNQSPVNAVKGHPCLPMMAIADSDSFIKLYTPRSEPLMTSSATHPFAETSYSTTSHMFEVDSLIKRNEQLKHGHPSHLVNYLIQNDSGPPPCYLQ</sequence>
<evidence type="ECO:0000256" key="1">
    <source>
        <dbReference type="ARBA" id="ARBA00022574"/>
    </source>
</evidence>
<dbReference type="PROSITE" id="PS50082">
    <property type="entry name" value="WD_REPEATS_2"/>
    <property type="match status" value="1"/>
</dbReference>
<accession>A0A1X2IUJ3</accession>
<dbReference type="SUPFAM" id="SSF50978">
    <property type="entry name" value="WD40 repeat-like"/>
    <property type="match status" value="1"/>
</dbReference>
<evidence type="ECO:0000256" key="3">
    <source>
        <dbReference type="PROSITE-ProRule" id="PRU00221"/>
    </source>
</evidence>
<dbReference type="EMBL" id="MCGE01000005">
    <property type="protein sequence ID" value="ORZ21633.1"/>
    <property type="molecule type" value="Genomic_DNA"/>
</dbReference>
<dbReference type="SMART" id="SM00320">
    <property type="entry name" value="WD40"/>
    <property type="match status" value="6"/>
</dbReference>
<dbReference type="PANTHER" id="PTHR15574:SF40">
    <property type="entry name" value="WD AND TETRATRICOPEPTIDE REPEATS PROTEIN 1"/>
    <property type="match status" value="1"/>
</dbReference>
<dbReference type="InterPro" id="IPR015943">
    <property type="entry name" value="WD40/YVTN_repeat-like_dom_sf"/>
</dbReference>
<dbReference type="Pfam" id="PF00400">
    <property type="entry name" value="WD40"/>
    <property type="match status" value="2"/>
</dbReference>
<dbReference type="PANTHER" id="PTHR15574">
    <property type="entry name" value="WD REPEAT DOMAIN-CONTAINING FAMILY"/>
    <property type="match status" value="1"/>
</dbReference>
<dbReference type="AlphaFoldDB" id="A0A1X2IUJ3"/>
<name>A0A1X2IUJ3_9FUNG</name>
<dbReference type="Gene3D" id="2.130.10.10">
    <property type="entry name" value="YVTN repeat-like/Quinoprotein amine dehydrogenase"/>
    <property type="match status" value="2"/>
</dbReference>